<sequence length="134" mass="14466">MSKRRADDYKYHAGPRGSDILVDDRQQAAEEGSEFARAAVAPLAEGARTATGFETVTSCLCEDEVVSTGPVVPVPSCCRGYRRVYQWNNSHVSGGLQNGLAPGLDMSGLRGGEEEKQGITWPPFPLKLLQKVSL</sequence>
<dbReference type="AlphaFoldDB" id="A0A8S4MPN7"/>
<comment type="caution">
    <text evidence="2">The sequence shown here is derived from an EMBL/GenBank/DDBJ whole genome shotgun (WGS) entry which is preliminary data.</text>
</comment>
<accession>A0A8S4MPN7</accession>
<proteinExistence type="predicted"/>
<dbReference type="Proteomes" id="UP000838412">
    <property type="component" value="Unassembled WGS sequence"/>
</dbReference>
<name>A0A8S4MPN7_BRALA</name>
<evidence type="ECO:0000256" key="1">
    <source>
        <dbReference type="SAM" id="MobiDB-lite"/>
    </source>
</evidence>
<dbReference type="EMBL" id="CAKMNS010000448">
    <property type="protein sequence ID" value="CAH1277702.1"/>
    <property type="molecule type" value="Genomic_DNA"/>
</dbReference>
<evidence type="ECO:0000313" key="2">
    <source>
        <dbReference type="EMBL" id="CAH1277702.1"/>
    </source>
</evidence>
<gene>
    <name evidence="2" type="primary">Hypp9770</name>
    <name evidence="2" type="ORF">BLAG_LOCUS26421</name>
</gene>
<keyword evidence="3" id="KW-1185">Reference proteome</keyword>
<evidence type="ECO:0000313" key="3">
    <source>
        <dbReference type="Proteomes" id="UP000838412"/>
    </source>
</evidence>
<reference evidence="2" key="1">
    <citation type="submission" date="2022-01" db="EMBL/GenBank/DDBJ databases">
        <authorList>
            <person name="Braso-Vives M."/>
        </authorList>
    </citation>
    <scope>NUCLEOTIDE SEQUENCE</scope>
</reference>
<protein>
    <submittedName>
        <fullName evidence="2">Hypp9770 protein</fullName>
    </submittedName>
</protein>
<feature type="region of interest" description="Disordered" evidence="1">
    <location>
        <begin position="1"/>
        <end position="33"/>
    </location>
</feature>
<organism evidence="2 3">
    <name type="scientific">Branchiostoma lanceolatum</name>
    <name type="common">Common lancelet</name>
    <name type="synonym">Amphioxus lanceolatum</name>
    <dbReference type="NCBI Taxonomy" id="7740"/>
    <lineage>
        <taxon>Eukaryota</taxon>
        <taxon>Metazoa</taxon>
        <taxon>Chordata</taxon>
        <taxon>Cephalochordata</taxon>
        <taxon>Leptocardii</taxon>
        <taxon>Amphioxiformes</taxon>
        <taxon>Branchiostomatidae</taxon>
        <taxon>Branchiostoma</taxon>
    </lineage>
</organism>
<feature type="compositionally biased region" description="Basic and acidic residues" evidence="1">
    <location>
        <begin position="1"/>
        <end position="11"/>
    </location>
</feature>